<comment type="caution">
    <text evidence="2">The sequence shown here is derived from an EMBL/GenBank/DDBJ whole genome shotgun (WGS) entry which is preliminary data.</text>
</comment>
<gene>
    <name evidence="2" type="ORF">LTR09_006300</name>
</gene>
<sequence>MVEALSAEAVFKPKPYLLQAQSARSSNGTQTFVFAELQLWSSVADYITTTVKTKLCDPHNVFTFRPLATQASASSSGVVKPCGYNITSKANFSTGLGQFSCHTMEGTICRNPARTMTGVVHCHTTGGQPYAHGINTETGERLAGHSMHTEPRRFSNSTAAIAHTGQTAGRLPPIATPTQNSTVPTGRKGPTVPPVVASNKAVLQAAQLPSLGLTIVAAWMLCM</sequence>
<accession>A0AAJ0DLN3</accession>
<evidence type="ECO:0000256" key="1">
    <source>
        <dbReference type="SAM" id="MobiDB-lite"/>
    </source>
</evidence>
<dbReference type="EMBL" id="JAWDJX010000019">
    <property type="protein sequence ID" value="KAK3052817.1"/>
    <property type="molecule type" value="Genomic_DNA"/>
</dbReference>
<evidence type="ECO:0000313" key="2">
    <source>
        <dbReference type="EMBL" id="KAK3052817.1"/>
    </source>
</evidence>
<dbReference type="Proteomes" id="UP001271007">
    <property type="component" value="Unassembled WGS sequence"/>
</dbReference>
<name>A0AAJ0DLN3_9PEZI</name>
<protein>
    <submittedName>
        <fullName evidence="2">Uncharacterized protein</fullName>
    </submittedName>
</protein>
<dbReference type="AlphaFoldDB" id="A0AAJ0DLN3"/>
<reference evidence="2" key="1">
    <citation type="submission" date="2023-04" db="EMBL/GenBank/DDBJ databases">
        <title>Black Yeasts Isolated from many extreme environments.</title>
        <authorList>
            <person name="Coleine C."/>
            <person name="Stajich J.E."/>
            <person name="Selbmann L."/>
        </authorList>
    </citation>
    <scope>NUCLEOTIDE SEQUENCE</scope>
    <source>
        <strain evidence="2">CCFEE 5312</strain>
    </source>
</reference>
<organism evidence="2 3">
    <name type="scientific">Extremus antarcticus</name>
    <dbReference type="NCBI Taxonomy" id="702011"/>
    <lineage>
        <taxon>Eukaryota</taxon>
        <taxon>Fungi</taxon>
        <taxon>Dikarya</taxon>
        <taxon>Ascomycota</taxon>
        <taxon>Pezizomycotina</taxon>
        <taxon>Dothideomycetes</taxon>
        <taxon>Dothideomycetidae</taxon>
        <taxon>Mycosphaerellales</taxon>
        <taxon>Extremaceae</taxon>
        <taxon>Extremus</taxon>
    </lineage>
</organism>
<keyword evidence="3" id="KW-1185">Reference proteome</keyword>
<evidence type="ECO:0000313" key="3">
    <source>
        <dbReference type="Proteomes" id="UP001271007"/>
    </source>
</evidence>
<proteinExistence type="predicted"/>
<feature type="region of interest" description="Disordered" evidence="1">
    <location>
        <begin position="168"/>
        <end position="191"/>
    </location>
</feature>